<evidence type="ECO:0000256" key="10">
    <source>
        <dbReference type="ARBA" id="ARBA00022985"/>
    </source>
</evidence>
<feature type="binding site" evidence="12">
    <location>
        <position position="109"/>
    </location>
    <ligand>
        <name>Mg(2+)</name>
        <dbReference type="ChEBI" id="CHEBI:18420"/>
    </ligand>
</feature>
<evidence type="ECO:0000256" key="3">
    <source>
        <dbReference type="ARBA" id="ARBA00005893"/>
    </source>
</evidence>
<dbReference type="OrthoDB" id="9805604at2"/>
<evidence type="ECO:0000256" key="6">
    <source>
        <dbReference type="ARBA" id="ARBA00020092"/>
    </source>
</evidence>
<keyword evidence="9 12" id="KW-0460">Magnesium</keyword>
<feature type="binding site" evidence="12">
    <location>
        <position position="18"/>
    </location>
    <ligand>
        <name>substrate</name>
    </ligand>
</feature>
<dbReference type="SFLD" id="SFLDG01136">
    <property type="entry name" value="C1.6:_Phosphoserine_Phosphatas"/>
    <property type="match status" value="1"/>
</dbReference>
<dbReference type="EC" id="3.1.3.45" evidence="5"/>
<proteinExistence type="inferred from homology"/>
<protein>
    <recommendedName>
        <fullName evidence="6">3-deoxy-D-manno-octulosonate 8-phosphate phosphatase KdsC</fullName>
        <ecNumber evidence="5">3.1.3.45</ecNumber>
    </recommendedName>
    <alternativeName>
        <fullName evidence="11">KDO 8-P phosphatase</fullName>
    </alternativeName>
</protein>
<evidence type="ECO:0000256" key="5">
    <source>
        <dbReference type="ARBA" id="ARBA00013066"/>
    </source>
</evidence>
<keyword evidence="14" id="KW-1185">Reference proteome</keyword>
<dbReference type="RefSeq" id="WP_132083195.1">
    <property type="nucleotide sequence ID" value="NZ_SLUI01000019.1"/>
</dbReference>
<keyword evidence="7 12" id="KW-0479">Metal-binding</keyword>
<dbReference type="GO" id="GO:0008781">
    <property type="term" value="F:N-acylneuraminate cytidylyltransferase activity"/>
    <property type="evidence" value="ECO:0007669"/>
    <property type="project" value="TreeGrafter"/>
</dbReference>
<dbReference type="GO" id="GO:0019143">
    <property type="term" value="F:3-deoxy-manno-octulosonate-8-phosphatase activity"/>
    <property type="evidence" value="ECO:0007669"/>
    <property type="project" value="UniProtKB-EC"/>
</dbReference>
<keyword evidence="8" id="KW-0378">Hydrolase</keyword>
<evidence type="ECO:0000256" key="7">
    <source>
        <dbReference type="ARBA" id="ARBA00022723"/>
    </source>
</evidence>
<feature type="binding site" evidence="12">
    <location>
        <position position="16"/>
    </location>
    <ligand>
        <name>Mg(2+)</name>
        <dbReference type="ChEBI" id="CHEBI:18420"/>
    </ligand>
</feature>
<dbReference type="InterPro" id="IPR050793">
    <property type="entry name" value="CMP-NeuNAc_synthase"/>
</dbReference>
<dbReference type="InterPro" id="IPR010023">
    <property type="entry name" value="KdsC_fam"/>
</dbReference>
<dbReference type="GO" id="GO:0009103">
    <property type="term" value="P:lipopolysaccharide biosynthetic process"/>
    <property type="evidence" value="ECO:0007669"/>
    <property type="project" value="UniProtKB-KW"/>
</dbReference>
<evidence type="ECO:0000256" key="9">
    <source>
        <dbReference type="ARBA" id="ARBA00022842"/>
    </source>
</evidence>
<name>A0A4R1PYB2_9FIRM</name>
<keyword evidence="10" id="KW-0448">Lipopolysaccharide biosynthesis</keyword>
<dbReference type="CDD" id="cd01630">
    <property type="entry name" value="HAD_KDO-like"/>
    <property type="match status" value="1"/>
</dbReference>
<sequence>MEYEARAKQIALLILDVDGVLTNGQLVFGSEGEAMKVFHTQDGLGITAAHKAGLKTAIITGRETEMVRRRVLELKIGDVYQGAMDKVQAFQELLSRHSLLPEQVAYVGDDLNDLAVMSQAGLACAVANAVPDVKQRAHFVTSHEGGRGAVREVIELILKSQGKWEAVVEAYLLPGKQDAQQ</sequence>
<evidence type="ECO:0000256" key="12">
    <source>
        <dbReference type="PIRSR" id="PIRSR006118-2"/>
    </source>
</evidence>
<dbReference type="Gene3D" id="3.40.50.1000">
    <property type="entry name" value="HAD superfamily/HAD-like"/>
    <property type="match status" value="1"/>
</dbReference>
<organism evidence="13 14">
    <name type="scientific">Anaerospora hongkongensis</name>
    <dbReference type="NCBI Taxonomy" id="244830"/>
    <lineage>
        <taxon>Bacteria</taxon>
        <taxon>Bacillati</taxon>
        <taxon>Bacillota</taxon>
        <taxon>Negativicutes</taxon>
        <taxon>Selenomonadales</taxon>
        <taxon>Sporomusaceae</taxon>
        <taxon>Anaerospora</taxon>
    </lineage>
</organism>
<dbReference type="Proteomes" id="UP000295063">
    <property type="component" value="Unassembled WGS sequence"/>
</dbReference>
<comment type="catalytic activity">
    <reaction evidence="1">
        <text>3-deoxy-alpha-D-manno-2-octulosonate-8-phosphate + H2O = 3-deoxy-alpha-D-manno-oct-2-ulosonate + phosphate</text>
        <dbReference type="Rhea" id="RHEA:11500"/>
        <dbReference type="ChEBI" id="CHEBI:15377"/>
        <dbReference type="ChEBI" id="CHEBI:43474"/>
        <dbReference type="ChEBI" id="CHEBI:85985"/>
        <dbReference type="ChEBI" id="CHEBI:85986"/>
        <dbReference type="EC" id="3.1.3.45"/>
    </reaction>
</comment>
<reference evidence="13 14" key="1">
    <citation type="submission" date="2019-03" db="EMBL/GenBank/DDBJ databases">
        <title>Genomic Encyclopedia of Type Strains, Phase IV (KMG-IV): sequencing the most valuable type-strain genomes for metagenomic binning, comparative biology and taxonomic classification.</title>
        <authorList>
            <person name="Goeker M."/>
        </authorList>
    </citation>
    <scope>NUCLEOTIDE SEQUENCE [LARGE SCALE GENOMIC DNA]</scope>
    <source>
        <strain evidence="13 14">DSM 15969</strain>
    </source>
</reference>
<dbReference type="PIRSF" id="PIRSF006118">
    <property type="entry name" value="KDO8-P_Ptase"/>
    <property type="match status" value="1"/>
</dbReference>
<dbReference type="Pfam" id="PF08282">
    <property type="entry name" value="Hydrolase_3"/>
    <property type="match status" value="1"/>
</dbReference>
<dbReference type="EMBL" id="SLUI01000019">
    <property type="protein sequence ID" value="TCL32933.1"/>
    <property type="molecule type" value="Genomic_DNA"/>
</dbReference>
<comment type="caution">
    <text evidence="13">The sequence shown here is derived from an EMBL/GenBank/DDBJ whole genome shotgun (WGS) entry which is preliminary data.</text>
</comment>
<dbReference type="SUPFAM" id="SSF56784">
    <property type="entry name" value="HAD-like"/>
    <property type="match status" value="1"/>
</dbReference>
<dbReference type="FunFam" id="3.40.50.1000:FF:000029">
    <property type="entry name" value="3-deoxy-D-manno-octulosonate 8-phosphate phosphatase KdsC"/>
    <property type="match status" value="1"/>
</dbReference>
<comment type="cofactor">
    <cofactor evidence="2 12">
        <name>Mg(2+)</name>
        <dbReference type="ChEBI" id="CHEBI:18420"/>
    </cofactor>
</comment>
<evidence type="ECO:0000256" key="4">
    <source>
        <dbReference type="ARBA" id="ARBA00011881"/>
    </source>
</evidence>
<dbReference type="PANTHER" id="PTHR21485">
    <property type="entry name" value="HAD SUPERFAMILY MEMBERS CMAS AND KDSC"/>
    <property type="match status" value="1"/>
</dbReference>
<gene>
    <name evidence="13" type="ORF">EV210_1198</name>
</gene>
<evidence type="ECO:0000256" key="2">
    <source>
        <dbReference type="ARBA" id="ARBA00001946"/>
    </source>
</evidence>
<comment type="similarity">
    <text evidence="3">Belongs to the KdsC family.</text>
</comment>
<evidence type="ECO:0000256" key="11">
    <source>
        <dbReference type="ARBA" id="ARBA00031051"/>
    </source>
</evidence>
<comment type="subunit">
    <text evidence="4">Homotetramer.</text>
</comment>
<dbReference type="InterPro" id="IPR006549">
    <property type="entry name" value="HAD-SF_hydro_IIIA"/>
</dbReference>
<dbReference type="NCBIfam" id="TIGR01670">
    <property type="entry name" value="KdsC-phosphatas"/>
    <property type="match status" value="1"/>
</dbReference>
<dbReference type="SFLD" id="SFLDG01138">
    <property type="entry name" value="C1.6.2:_Deoxy-d-mannose-octulo"/>
    <property type="match status" value="1"/>
</dbReference>
<evidence type="ECO:0000313" key="14">
    <source>
        <dbReference type="Proteomes" id="UP000295063"/>
    </source>
</evidence>
<dbReference type="PANTHER" id="PTHR21485:SF6">
    <property type="entry name" value="N-ACYLNEURAMINATE CYTIDYLYLTRANSFERASE-RELATED"/>
    <property type="match status" value="1"/>
</dbReference>
<dbReference type="NCBIfam" id="TIGR01662">
    <property type="entry name" value="HAD-SF-IIIA"/>
    <property type="match status" value="1"/>
</dbReference>
<dbReference type="SFLD" id="SFLDS00003">
    <property type="entry name" value="Haloacid_Dehalogenase"/>
    <property type="match status" value="1"/>
</dbReference>
<evidence type="ECO:0000256" key="8">
    <source>
        <dbReference type="ARBA" id="ARBA00022801"/>
    </source>
</evidence>
<dbReference type="InterPro" id="IPR036412">
    <property type="entry name" value="HAD-like_sf"/>
</dbReference>
<evidence type="ECO:0000256" key="1">
    <source>
        <dbReference type="ARBA" id="ARBA00000898"/>
    </source>
</evidence>
<accession>A0A4R1PYB2</accession>
<dbReference type="AlphaFoldDB" id="A0A4R1PYB2"/>
<dbReference type="InterPro" id="IPR023214">
    <property type="entry name" value="HAD_sf"/>
</dbReference>
<evidence type="ECO:0000313" key="13">
    <source>
        <dbReference type="EMBL" id="TCL32933.1"/>
    </source>
</evidence>
<dbReference type="GO" id="GO:0046872">
    <property type="term" value="F:metal ion binding"/>
    <property type="evidence" value="ECO:0007669"/>
    <property type="project" value="UniProtKB-KW"/>
</dbReference>